<evidence type="ECO:0000256" key="1">
    <source>
        <dbReference type="SAM" id="Phobius"/>
    </source>
</evidence>
<evidence type="ECO:0000313" key="2">
    <source>
        <dbReference type="EMBL" id="RJT89183.1"/>
    </source>
</evidence>
<keyword evidence="1" id="KW-0812">Transmembrane</keyword>
<dbReference type="AlphaFoldDB" id="A0A3A5MQD2"/>
<name>A0A3A5MQD2_9MICO</name>
<protein>
    <submittedName>
        <fullName evidence="2">Uncharacterized protein</fullName>
    </submittedName>
</protein>
<evidence type="ECO:0000313" key="3">
    <source>
        <dbReference type="Proteomes" id="UP000272015"/>
    </source>
</evidence>
<proteinExistence type="predicted"/>
<keyword evidence="1" id="KW-0472">Membrane</keyword>
<keyword evidence="3" id="KW-1185">Reference proteome</keyword>
<keyword evidence="1" id="KW-1133">Transmembrane helix</keyword>
<feature type="transmembrane region" description="Helical" evidence="1">
    <location>
        <begin position="30"/>
        <end position="48"/>
    </location>
</feature>
<dbReference type="Proteomes" id="UP000272015">
    <property type="component" value="Unassembled WGS sequence"/>
</dbReference>
<dbReference type="EMBL" id="QZVS01000076">
    <property type="protein sequence ID" value="RJT89183.1"/>
    <property type="molecule type" value="Genomic_DNA"/>
</dbReference>
<gene>
    <name evidence="2" type="ORF">D6T64_07950</name>
</gene>
<accession>A0A3A5MQD2</accession>
<reference evidence="2 3" key="1">
    <citation type="submission" date="2018-09" db="EMBL/GenBank/DDBJ databases">
        <title>Novel species of Cryobacterium.</title>
        <authorList>
            <person name="Liu Q."/>
            <person name="Xin Y.-H."/>
        </authorList>
    </citation>
    <scope>NUCLEOTIDE SEQUENCE [LARGE SCALE GENOMIC DNA]</scope>
    <source>
        <strain evidence="2 3">Hh39</strain>
    </source>
</reference>
<comment type="caution">
    <text evidence="2">The sequence shown here is derived from an EMBL/GenBank/DDBJ whole genome shotgun (WGS) entry which is preliminary data.</text>
</comment>
<organism evidence="2 3">
    <name type="scientific">Cryobacterium melibiosiphilum</name>
    <dbReference type="NCBI Taxonomy" id="995039"/>
    <lineage>
        <taxon>Bacteria</taxon>
        <taxon>Bacillati</taxon>
        <taxon>Actinomycetota</taxon>
        <taxon>Actinomycetes</taxon>
        <taxon>Micrococcales</taxon>
        <taxon>Microbacteriaceae</taxon>
        <taxon>Cryobacterium</taxon>
    </lineage>
</organism>
<sequence length="74" mass="7838">MTRLLFSVGTFLVTLSLLRLISGLAGRLDWAILAIGLVVVAMATRGPWDSASSGRNRSVMGFRARSGSDAGEDL</sequence>